<comment type="caution">
    <text evidence="1">The sequence shown here is derived from an EMBL/GenBank/DDBJ whole genome shotgun (WGS) entry which is preliminary data.</text>
</comment>
<dbReference type="EMBL" id="JAWDJW010001424">
    <property type="protein sequence ID" value="KAK3079032.1"/>
    <property type="molecule type" value="Genomic_DNA"/>
</dbReference>
<evidence type="ECO:0000313" key="2">
    <source>
        <dbReference type="Proteomes" id="UP001186974"/>
    </source>
</evidence>
<accession>A0ACC3DQM6</accession>
<evidence type="ECO:0000313" key="1">
    <source>
        <dbReference type="EMBL" id="KAK3079032.1"/>
    </source>
</evidence>
<feature type="non-terminal residue" evidence="1">
    <location>
        <position position="1"/>
    </location>
</feature>
<dbReference type="Proteomes" id="UP001186974">
    <property type="component" value="Unassembled WGS sequence"/>
</dbReference>
<sequence>PSNTGLWTAQADARIDMRNASTWFGYRGVAARNDEDPIRDDWDRLSSVSSSSRTLSIESAPASPQYLDSVESSAPEQSPTTRKHSRDDSDDDSGIRSTRPREQEEHYTSSYAVSEAGSDAIVLESTGTSLAQVIKEKEELEKKVIKQQQQMLDLAQKQIASNDYTLNLQWTVAQLQNTVADLAHTVNGPSELAPVSVKSLAAECAQGLTAEIARAEGKGAMTEIQNIKKFLLRKHTEIERRERDLENLTDHLERRMRIVNDLAKDRFEALDGTTVYLLDAADSILDRLVANDVMHKFQHDMRKEVQNDVDALEARFTAEVGRHKVFENQYRQHVGAIVKVSSEHTSDIGTMRKAINDTRDGLNSGMANMSSRISGMETAVQAERDSTAFQEVKLQEQARRLDTFESRCQDTEVCQNALLNKLSARLDGLEDHLTDSGTLKEQIEAHGERIRKIEDMIENCTWGEQITVVEQEIKTLRSSVGKVEADLAESPQATETILKELEEICEANKADTTTLNERINTLENDLGLEIRDVQDQIDNLSGNDLFYFDKRLCDLEERTDALKPAVAELERHPVREGSPGLVKDWEGVALRVSEMIQKVTCVELDARNNVGELKQQIDELKSRTAAVEMRRSAEASPSDYDDAKLSWSLHMSDVAGSETKSECDNDFEELDESSSQSAQGSRADEPWWGIQRTGYEAPPNSDYHGDDEEARHEDETGSLVEGNTNAGRGLYRAVFGTNAGYPPWL</sequence>
<protein>
    <submittedName>
        <fullName evidence="1">Uncharacterized protein</fullName>
    </submittedName>
</protein>
<organism evidence="1 2">
    <name type="scientific">Coniosporium uncinatum</name>
    <dbReference type="NCBI Taxonomy" id="93489"/>
    <lineage>
        <taxon>Eukaryota</taxon>
        <taxon>Fungi</taxon>
        <taxon>Dikarya</taxon>
        <taxon>Ascomycota</taxon>
        <taxon>Pezizomycotina</taxon>
        <taxon>Dothideomycetes</taxon>
        <taxon>Dothideomycetes incertae sedis</taxon>
        <taxon>Coniosporium</taxon>
    </lineage>
</organism>
<gene>
    <name evidence="1" type="ORF">LTS18_005909</name>
</gene>
<proteinExistence type="predicted"/>
<reference evidence="1" key="1">
    <citation type="submission" date="2024-09" db="EMBL/GenBank/DDBJ databases">
        <title>Black Yeasts Isolated from many extreme environments.</title>
        <authorList>
            <person name="Coleine C."/>
            <person name="Stajich J.E."/>
            <person name="Selbmann L."/>
        </authorList>
    </citation>
    <scope>NUCLEOTIDE SEQUENCE</scope>
    <source>
        <strain evidence="1">CCFEE 5737</strain>
    </source>
</reference>
<name>A0ACC3DQM6_9PEZI</name>
<keyword evidence="2" id="KW-1185">Reference proteome</keyword>